<dbReference type="EMBL" id="JAGSXJ010000014">
    <property type="protein sequence ID" value="KAH6685979.1"/>
    <property type="molecule type" value="Genomic_DNA"/>
</dbReference>
<organism evidence="2 3">
    <name type="scientific">Plectosphaerella plurivora</name>
    <dbReference type="NCBI Taxonomy" id="936078"/>
    <lineage>
        <taxon>Eukaryota</taxon>
        <taxon>Fungi</taxon>
        <taxon>Dikarya</taxon>
        <taxon>Ascomycota</taxon>
        <taxon>Pezizomycotina</taxon>
        <taxon>Sordariomycetes</taxon>
        <taxon>Hypocreomycetidae</taxon>
        <taxon>Glomerellales</taxon>
        <taxon>Plectosphaerellaceae</taxon>
        <taxon>Plectosphaerella</taxon>
    </lineage>
</organism>
<comment type="caution">
    <text evidence="2">The sequence shown here is derived from an EMBL/GenBank/DDBJ whole genome shotgun (WGS) entry which is preliminary data.</text>
</comment>
<dbReference type="Pfam" id="PF11951">
    <property type="entry name" value="Fungal_trans_2"/>
    <property type="match status" value="1"/>
</dbReference>
<dbReference type="InterPro" id="IPR021858">
    <property type="entry name" value="Fun_TF"/>
</dbReference>
<dbReference type="Proteomes" id="UP000770015">
    <property type="component" value="Unassembled WGS sequence"/>
</dbReference>
<evidence type="ECO:0000256" key="1">
    <source>
        <dbReference type="ARBA" id="ARBA00023242"/>
    </source>
</evidence>
<dbReference type="AlphaFoldDB" id="A0A9P9A9M0"/>
<keyword evidence="1" id="KW-0539">Nucleus</keyword>
<dbReference type="OrthoDB" id="5213892at2759"/>
<keyword evidence="3" id="KW-1185">Reference proteome</keyword>
<evidence type="ECO:0000313" key="3">
    <source>
        <dbReference type="Proteomes" id="UP000770015"/>
    </source>
</evidence>
<protein>
    <submittedName>
        <fullName evidence="2">Fungal-specific transcription factor domain-containing protein</fullName>
    </submittedName>
</protein>
<reference evidence="2" key="1">
    <citation type="journal article" date="2021" name="Nat. Commun.">
        <title>Genetic determinants of endophytism in the Arabidopsis root mycobiome.</title>
        <authorList>
            <person name="Mesny F."/>
            <person name="Miyauchi S."/>
            <person name="Thiergart T."/>
            <person name="Pickel B."/>
            <person name="Atanasova L."/>
            <person name="Karlsson M."/>
            <person name="Huettel B."/>
            <person name="Barry K.W."/>
            <person name="Haridas S."/>
            <person name="Chen C."/>
            <person name="Bauer D."/>
            <person name="Andreopoulos W."/>
            <person name="Pangilinan J."/>
            <person name="LaButti K."/>
            <person name="Riley R."/>
            <person name="Lipzen A."/>
            <person name="Clum A."/>
            <person name="Drula E."/>
            <person name="Henrissat B."/>
            <person name="Kohler A."/>
            <person name="Grigoriev I.V."/>
            <person name="Martin F.M."/>
            <person name="Hacquard S."/>
        </authorList>
    </citation>
    <scope>NUCLEOTIDE SEQUENCE</scope>
    <source>
        <strain evidence="2">MPI-SDFR-AT-0117</strain>
    </source>
</reference>
<sequence>MGCCNWAMKAIGDLADLDAHSGSEARGPSLHGSDFDGTIKQIEANLHAGIASMPNVRQDATAIFAAAAMVQAAVMRMNLQESLRYDEVKDAVDRVLDEIRQAHQVVTARQIPWPACVAGCMASKDQRPSFVALLSNSAEGKMGQLGNCKTVIKVIRRCWYLRDSRRGEFWDCSSTMQEMGMSVLLI</sequence>
<gene>
    <name evidence="2" type="ORF">F5X68DRAFT_18043</name>
</gene>
<evidence type="ECO:0000313" key="2">
    <source>
        <dbReference type="EMBL" id="KAH6685979.1"/>
    </source>
</evidence>
<accession>A0A9P9A9M0</accession>
<proteinExistence type="predicted"/>
<name>A0A9P9A9M0_9PEZI</name>